<dbReference type="OrthoDB" id="3268622at2"/>
<proteinExistence type="predicted"/>
<name>A0A4V6S883_9MICC</name>
<keyword evidence="2" id="KW-0812">Transmembrane</keyword>
<evidence type="ECO:0000256" key="1">
    <source>
        <dbReference type="SAM" id="MobiDB-lite"/>
    </source>
</evidence>
<protein>
    <submittedName>
        <fullName evidence="3">DUF4229 domain-containing protein</fullName>
    </submittedName>
</protein>
<organism evidence="3 4">
    <name type="scientific">Arthrobacter echini</name>
    <dbReference type="NCBI Taxonomy" id="1529066"/>
    <lineage>
        <taxon>Bacteria</taxon>
        <taxon>Bacillati</taxon>
        <taxon>Actinomycetota</taxon>
        <taxon>Actinomycetes</taxon>
        <taxon>Micrococcales</taxon>
        <taxon>Micrococcaceae</taxon>
        <taxon>Arthrobacter</taxon>
    </lineage>
</organism>
<dbReference type="Proteomes" id="UP000305233">
    <property type="component" value="Unassembled WGS sequence"/>
</dbReference>
<dbReference type="RefSeq" id="WP_136452482.1">
    <property type="nucleotide sequence ID" value="NZ_SSWH01000001.1"/>
</dbReference>
<gene>
    <name evidence="3" type="ORF">E8P82_00195</name>
</gene>
<feature type="region of interest" description="Disordered" evidence="1">
    <location>
        <begin position="77"/>
        <end position="101"/>
    </location>
</feature>
<evidence type="ECO:0000256" key="2">
    <source>
        <dbReference type="SAM" id="Phobius"/>
    </source>
</evidence>
<reference evidence="3 4" key="1">
    <citation type="submission" date="2019-04" db="EMBL/GenBank/DDBJ databases">
        <authorList>
            <person name="Liu Q."/>
            <person name="Xin Y.-H."/>
        </authorList>
    </citation>
    <scope>NUCLEOTIDE SEQUENCE [LARGE SCALE GENOMIC DNA]</scope>
    <source>
        <strain evidence="3 4">AM23</strain>
    </source>
</reference>
<comment type="caution">
    <text evidence="3">The sequence shown here is derived from an EMBL/GenBank/DDBJ whole genome shotgun (WGS) entry which is preliminary data.</text>
</comment>
<evidence type="ECO:0000313" key="3">
    <source>
        <dbReference type="EMBL" id="THJ68379.1"/>
    </source>
</evidence>
<feature type="compositionally biased region" description="Basic and acidic residues" evidence="1">
    <location>
        <begin position="92"/>
        <end position="101"/>
    </location>
</feature>
<keyword evidence="2" id="KW-1133">Transmembrane helix</keyword>
<feature type="transmembrane region" description="Helical" evidence="2">
    <location>
        <begin position="12"/>
        <end position="42"/>
    </location>
</feature>
<accession>A0A4V6S883</accession>
<dbReference type="EMBL" id="SSWH01000001">
    <property type="protein sequence ID" value="THJ68379.1"/>
    <property type="molecule type" value="Genomic_DNA"/>
</dbReference>
<evidence type="ECO:0000313" key="4">
    <source>
        <dbReference type="Proteomes" id="UP000305233"/>
    </source>
</evidence>
<keyword evidence="4" id="KW-1185">Reference proteome</keyword>
<dbReference type="AlphaFoldDB" id="A0A4V6S883"/>
<keyword evidence="2" id="KW-0472">Membrane</keyword>
<sequence>MAFLKFSALRVLLIVVFYIVGVQLGLGILMSAIVAAILAWCVTYLFARNLRNDAAATLQRRFTPGAPPVRSAVELDDAAAEDRLDPNLPVNADRKPRDEAR</sequence>